<organism evidence="1 2">
    <name type="scientific">Methylobacterium tarhaniae</name>
    <dbReference type="NCBI Taxonomy" id="1187852"/>
    <lineage>
        <taxon>Bacteria</taxon>
        <taxon>Pseudomonadati</taxon>
        <taxon>Pseudomonadota</taxon>
        <taxon>Alphaproteobacteria</taxon>
        <taxon>Hyphomicrobiales</taxon>
        <taxon>Methylobacteriaceae</taxon>
        <taxon>Methylobacterium</taxon>
    </lineage>
</organism>
<keyword evidence="2" id="KW-1185">Reference proteome</keyword>
<dbReference type="AlphaFoldDB" id="A0A0J6SGI4"/>
<dbReference type="Proteomes" id="UP000036449">
    <property type="component" value="Unassembled WGS sequence"/>
</dbReference>
<dbReference type="EMBL" id="LABZ01000223">
    <property type="protein sequence ID" value="KMO32458.1"/>
    <property type="molecule type" value="Genomic_DNA"/>
</dbReference>
<dbReference type="RefSeq" id="WP_048453868.1">
    <property type="nucleotide sequence ID" value="NZ_JBNNPJ010000036.1"/>
</dbReference>
<dbReference type="OrthoDB" id="7471221at2"/>
<evidence type="ECO:0000313" key="1">
    <source>
        <dbReference type="EMBL" id="KMO32458.1"/>
    </source>
</evidence>
<protein>
    <recommendedName>
        <fullName evidence="3">DUF3618 domain-containing protein</fullName>
    </recommendedName>
</protein>
<accession>A0A0J6SGI4</accession>
<dbReference type="PATRIC" id="fig|1187852.3.peg.3217"/>
<evidence type="ECO:0008006" key="3">
    <source>
        <dbReference type="Google" id="ProtNLM"/>
    </source>
</evidence>
<gene>
    <name evidence="1" type="ORF">VQ03_26335</name>
</gene>
<name>A0A0J6SGI4_9HYPH</name>
<sequence>MTQSINELEHDIEETRARLDRTIDQIQGRLSPASIVDEMLGTVRQSPASGLYDGALEAVRRNPVPVMLIVAGFGWLIHRVARDAQRRHHLDATMNGAEAVPVLKTGAARVYDPDRPTAHPAADRVADGLRM</sequence>
<evidence type="ECO:0000313" key="2">
    <source>
        <dbReference type="Proteomes" id="UP000036449"/>
    </source>
</evidence>
<reference evidence="1 2" key="1">
    <citation type="submission" date="2015-03" db="EMBL/GenBank/DDBJ databases">
        <title>Genome sequencing of Methylobacterium tarhaniae DSM 25844.</title>
        <authorList>
            <person name="Chaudhry V."/>
            <person name="Patil P.B."/>
        </authorList>
    </citation>
    <scope>NUCLEOTIDE SEQUENCE [LARGE SCALE GENOMIC DNA]</scope>
    <source>
        <strain evidence="1 2">DSM 25844</strain>
    </source>
</reference>
<comment type="caution">
    <text evidence="1">The sequence shown here is derived from an EMBL/GenBank/DDBJ whole genome shotgun (WGS) entry which is preliminary data.</text>
</comment>
<dbReference type="Pfam" id="PF12277">
    <property type="entry name" value="DUF3618"/>
    <property type="match status" value="1"/>
</dbReference>
<dbReference type="InterPro" id="IPR022062">
    <property type="entry name" value="DUF3618"/>
</dbReference>
<proteinExistence type="predicted"/>